<comment type="caution">
    <text evidence="9">The sequence shown here is derived from an EMBL/GenBank/DDBJ whole genome shotgun (WGS) entry which is preliminary data.</text>
</comment>
<keyword evidence="2" id="KW-0813">Transport</keyword>
<name>A0ABS1W2Q0_9ACTN</name>
<keyword evidence="3" id="KW-1003">Cell membrane</keyword>
<dbReference type="PANTHER" id="PTHR23513:SF11">
    <property type="entry name" value="STAPHYLOFERRIN A TRANSPORTER"/>
    <property type="match status" value="1"/>
</dbReference>
<feature type="transmembrane region" description="Helical" evidence="7">
    <location>
        <begin position="20"/>
        <end position="40"/>
    </location>
</feature>
<sequence>MRSVLNTTFRSLRVRNYRLFATGQLVKLVGVWMMFTAQDWLVLDLSGNSPSALGLVTSLQFLPVLLLTLYAGKLADRFDKRRLLVIANAAFAVTAVALAVIVASGHVQLWHVFLFAGLLGIANAVETPVRQAFVSELVELRLLPNALALSAATFNTARIGGPALAGVALALFGTGPVFLISTAVAIAPIFSYTLMRADELKPAARQAKKDARILDGLRYVGRRSDLMMPIALMFVVGMIGFNFPVTLAALAKIDFNAGPSTFGLLTTALAVGALGGALAGSARRARPSSYVVIGAAIAFGALEFAVGFAPNFVVAMLVLIPTGFFSIYLAQAANHRVQMGVDPAYRGRVMALYVLVFLGTTPIGASLAGWWGERFGVASSISGAGVVCFVAAVAALFWQLRSNGERIEMTLRPRPRLTLVPPVVAEDAPPVKLPTAA</sequence>
<reference evidence="9 10" key="1">
    <citation type="submission" date="2021-01" db="EMBL/GenBank/DDBJ databases">
        <title>Actinoplanes sp. nov. LDG1-01 isolated from lichen.</title>
        <authorList>
            <person name="Saeng-In P."/>
            <person name="Phongsopitanun W."/>
            <person name="Kanchanasin P."/>
            <person name="Yuki M."/>
            <person name="Kudo T."/>
            <person name="Ohkuma M."/>
            <person name="Tanasupawat S."/>
        </authorList>
    </citation>
    <scope>NUCLEOTIDE SEQUENCE [LARGE SCALE GENOMIC DNA]</scope>
    <source>
        <strain evidence="9 10">LDG1-01</strain>
    </source>
</reference>
<feature type="transmembrane region" description="Helical" evidence="7">
    <location>
        <begin position="52"/>
        <end position="71"/>
    </location>
</feature>
<dbReference type="Gene3D" id="1.20.1250.20">
    <property type="entry name" value="MFS general substrate transporter like domains"/>
    <property type="match status" value="1"/>
</dbReference>
<feature type="transmembrane region" description="Helical" evidence="7">
    <location>
        <begin position="289"/>
        <end position="306"/>
    </location>
</feature>
<feature type="transmembrane region" description="Helical" evidence="7">
    <location>
        <begin position="351"/>
        <end position="371"/>
    </location>
</feature>
<evidence type="ECO:0000256" key="5">
    <source>
        <dbReference type="ARBA" id="ARBA00022989"/>
    </source>
</evidence>
<evidence type="ECO:0000256" key="1">
    <source>
        <dbReference type="ARBA" id="ARBA00004651"/>
    </source>
</evidence>
<feature type="transmembrane region" description="Helical" evidence="7">
    <location>
        <begin position="83"/>
        <end position="103"/>
    </location>
</feature>
<feature type="transmembrane region" description="Helical" evidence="7">
    <location>
        <begin position="377"/>
        <end position="398"/>
    </location>
</feature>
<keyword evidence="10" id="KW-1185">Reference proteome</keyword>
<comment type="subcellular location">
    <subcellularLocation>
        <location evidence="1">Cell membrane</location>
        <topology evidence="1">Multi-pass membrane protein</topology>
    </subcellularLocation>
</comment>
<keyword evidence="4 7" id="KW-0812">Transmembrane</keyword>
<dbReference type="RefSeq" id="WP_202997728.1">
    <property type="nucleotide sequence ID" value="NZ_JAENHO010000016.1"/>
</dbReference>
<dbReference type="InterPro" id="IPR036259">
    <property type="entry name" value="MFS_trans_sf"/>
</dbReference>
<protein>
    <submittedName>
        <fullName evidence="9">MFS transporter</fullName>
    </submittedName>
</protein>
<evidence type="ECO:0000313" key="9">
    <source>
        <dbReference type="EMBL" id="MBL7261021.1"/>
    </source>
</evidence>
<dbReference type="Proteomes" id="UP000598996">
    <property type="component" value="Unassembled WGS sequence"/>
</dbReference>
<dbReference type="PROSITE" id="PS50850">
    <property type="entry name" value="MFS"/>
    <property type="match status" value="1"/>
</dbReference>
<feature type="transmembrane region" description="Helical" evidence="7">
    <location>
        <begin position="312"/>
        <end position="330"/>
    </location>
</feature>
<evidence type="ECO:0000256" key="6">
    <source>
        <dbReference type="ARBA" id="ARBA00023136"/>
    </source>
</evidence>
<feature type="domain" description="Major facilitator superfamily (MFS) profile" evidence="8">
    <location>
        <begin position="16"/>
        <end position="403"/>
    </location>
</feature>
<keyword evidence="5 7" id="KW-1133">Transmembrane helix</keyword>
<gene>
    <name evidence="9" type="ORF">JKJ07_42735</name>
</gene>
<dbReference type="InterPro" id="IPR020846">
    <property type="entry name" value="MFS_dom"/>
</dbReference>
<feature type="transmembrane region" description="Helical" evidence="7">
    <location>
        <begin position="226"/>
        <end position="250"/>
    </location>
</feature>
<evidence type="ECO:0000256" key="3">
    <source>
        <dbReference type="ARBA" id="ARBA00022475"/>
    </source>
</evidence>
<proteinExistence type="predicted"/>
<dbReference type="InterPro" id="IPR010290">
    <property type="entry name" value="TM_effector"/>
</dbReference>
<dbReference type="SUPFAM" id="SSF103473">
    <property type="entry name" value="MFS general substrate transporter"/>
    <property type="match status" value="1"/>
</dbReference>
<evidence type="ECO:0000256" key="7">
    <source>
        <dbReference type="SAM" id="Phobius"/>
    </source>
</evidence>
<organism evidence="9 10">
    <name type="scientific">Paractinoplanes lichenicola</name>
    <dbReference type="NCBI Taxonomy" id="2802976"/>
    <lineage>
        <taxon>Bacteria</taxon>
        <taxon>Bacillati</taxon>
        <taxon>Actinomycetota</taxon>
        <taxon>Actinomycetes</taxon>
        <taxon>Micromonosporales</taxon>
        <taxon>Micromonosporaceae</taxon>
        <taxon>Paractinoplanes</taxon>
    </lineage>
</organism>
<evidence type="ECO:0000256" key="4">
    <source>
        <dbReference type="ARBA" id="ARBA00022692"/>
    </source>
</evidence>
<dbReference type="Pfam" id="PF05977">
    <property type="entry name" value="MFS_3"/>
    <property type="match status" value="1"/>
</dbReference>
<dbReference type="PANTHER" id="PTHR23513">
    <property type="entry name" value="INTEGRAL MEMBRANE EFFLUX PROTEIN-RELATED"/>
    <property type="match status" value="1"/>
</dbReference>
<evidence type="ECO:0000313" key="10">
    <source>
        <dbReference type="Proteomes" id="UP000598996"/>
    </source>
</evidence>
<feature type="transmembrane region" description="Helical" evidence="7">
    <location>
        <begin position="262"/>
        <end position="282"/>
    </location>
</feature>
<evidence type="ECO:0000259" key="8">
    <source>
        <dbReference type="PROSITE" id="PS50850"/>
    </source>
</evidence>
<keyword evidence="6 7" id="KW-0472">Membrane</keyword>
<dbReference type="CDD" id="cd06173">
    <property type="entry name" value="MFS_MefA_like"/>
    <property type="match status" value="1"/>
</dbReference>
<evidence type="ECO:0000256" key="2">
    <source>
        <dbReference type="ARBA" id="ARBA00022448"/>
    </source>
</evidence>
<dbReference type="EMBL" id="JAENHO010000016">
    <property type="protein sequence ID" value="MBL7261021.1"/>
    <property type="molecule type" value="Genomic_DNA"/>
</dbReference>
<accession>A0ABS1W2Q0</accession>